<evidence type="ECO:0000256" key="4">
    <source>
        <dbReference type="ARBA" id="ARBA00035481"/>
    </source>
</evidence>
<dbReference type="OrthoDB" id="9793353at2"/>
<sequence>MELINVIREPYTPGKRFGNKTQTTFVLAFIVDRNANKIMIRKAFKAIFGVRVKSVNTLVKHPQPTRVTKYGRHNFTKARKIAYISLTKEDFLNLKKEIEGAEAVEEELLKESKEVVEVKTVPTNTETVQGIKEKELAKAEKQVEKIKSEGNAD</sequence>
<dbReference type="HOGENOM" id="CLU_118079_0_0_14"/>
<dbReference type="AlphaFoldDB" id="G8C316"/>
<gene>
    <name evidence="6" type="primary">rplW</name>
    <name evidence="6" type="ORF">MHM_01960</name>
</gene>
<dbReference type="GO" id="GO:0003735">
    <property type="term" value="F:structural constituent of ribosome"/>
    <property type="evidence" value="ECO:0007669"/>
    <property type="project" value="InterPro"/>
</dbReference>
<dbReference type="KEGG" id="mhb:MHM_01960"/>
<name>G8C316_9MOLU</name>
<proteinExistence type="inferred from homology"/>
<dbReference type="RefSeq" id="WP_015511579.1">
    <property type="nucleotide sequence ID" value="NC_021007.1"/>
</dbReference>
<dbReference type="PATRIC" id="fig|1116213.3.peg.207"/>
<dbReference type="Pfam" id="PF00276">
    <property type="entry name" value="Ribosomal_L23"/>
    <property type="match status" value="1"/>
</dbReference>
<protein>
    <recommendedName>
        <fullName evidence="4">50S ribosomal protein L23</fullName>
    </recommendedName>
</protein>
<dbReference type="InterPro" id="IPR012677">
    <property type="entry name" value="Nucleotide-bd_a/b_plait_sf"/>
</dbReference>
<dbReference type="InterPro" id="IPR013025">
    <property type="entry name" value="Ribosomal_uL23-like"/>
</dbReference>
<comment type="similarity">
    <text evidence="1">Belongs to the universal ribosomal protein uL23 family.</text>
</comment>
<reference evidence="6" key="2">
    <citation type="submission" date="2011-11" db="EMBL/GenBank/DDBJ databases">
        <authorList>
            <person name="Barker E."/>
        </authorList>
    </citation>
    <scope>NUCLEOTIDE SEQUENCE</scope>
    <source>
        <strain evidence="6">Birmingham 1</strain>
    </source>
</reference>
<dbReference type="InterPro" id="IPR012678">
    <property type="entry name" value="Ribosomal_uL23/eL15/eS24_sf"/>
</dbReference>
<evidence type="ECO:0000256" key="5">
    <source>
        <dbReference type="SAM" id="Coils"/>
    </source>
</evidence>
<feature type="coiled-coil region" evidence="5">
    <location>
        <begin position="91"/>
        <end position="149"/>
    </location>
</feature>
<evidence type="ECO:0000256" key="1">
    <source>
        <dbReference type="ARBA" id="ARBA00006700"/>
    </source>
</evidence>
<dbReference type="GO" id="GO:1990904">
    <property type="term" value="C:ribonucleoprotein complex"/>
    <property type="evidence" value="ECO:0007669"/>
    <property type="project" value="UniProtKB-KW"/>
</dbReference>
<keyword evidence="3" id="KW-0687">Ribonucleoprotein</keyword>
<accession>G8C316</accession>
<keyword evidence="5" id="KW-0175">Coiled coil</keyword>
<dbReference type="GO" id="GO:0005840">
    <property type="term" value="C:ribosome"/>
    <property type="evidence" value="ECO:0007669"/>
    <property type="project" value="UniProtKB-KW"/>
</dbReference>
<dbReference type="EMBL" id="HE613254">
    <property type="protein sequence ID" value="CCE66714.1"/>
    <property type="molecule type" value="Genomic_DNA"/>
</dbReference>
<keyword evidence="2 6" id="KW-0689">Ribosomal protein</keyword>
<dbReference type="Gene3D" id="3.30.70.330">
    <property type="match status" value="1"/>
</dbReference>
<dbReference type="GO" id="GO:0006412">
    <property type="term" value="P:translation"/>
    <property type="evidence" value="ECO:0007669"/>
    <property type="project" value="InterPro"/>
</dbReference>
<evidence type="ECO:0000313" key="6">
    <source>
        <dbReference type="EMBL" id="CCE66714.1"/>
    </source>
</evidence>
<dbReference type="SUPFAM" id="SSF54189">
    <property type="entry name" value="Ribosomal proteins S24e, L23 and L15e"/>
    <property type="match status" value="1"/>
</dbReference>
<reference evidence="6" key="1">
    <citation type="submission" date="2011-11" db="EMBL/GenBank/DDBJ databases">
        <title>Complete genome sequence of Candidatus Mycoplasma haemominutum.</title>
        <authorList>
            <person name="Barker E.N."/>
            <person name="Darby A.C."/>
            <person name="Helps C.R."/>
            <person name="Peters I.R."/>
            <person name="Hughes M.A."/>
            <person name="Radford A.D."/>
            <person name="Novacco M."/>
            <person name="Boretti F."/>
            <person name="Hofmann-Lehmann R."/>
            <person name="Tasker S."/>
        </authorList>
    </citation>
    <scope>NUCLEOTIDE SEQUENCE</scope>
    <source>
        <strain evidence="6">Birmingham 1</strain>
    </source>
</reference>
<organism evidence="6">
    <name type="scientific">Candidatus Mycoplasma haematominutum 'Birmingham 1'</name>
    <dbReference type="NCBI Taxonomy" id="1116213"/>
    <lineage>
        <taxon>Bacteria</taxon>
        <taxon>Bacillati</taxon>
        <taxon>Mycoplasmatota</taxon>
        <taxon>Mollicutes</taxon>
        <taxon>Mycoplasmataceae</taxon>
        <taxon>Mycoplasma</taxon>
    </lineage>
</organism>
<evidence type="ECO:0000256" key="3">
    <source>
        <dbReference type="ARBA" id="ARBA00023274"/>
    </source>
</evidence>
<evidence type="ECO:0000256" key="2">
    <source>
        <dbReference type="ARBA" id="ARBA00022980"/>
    </source>
</evidence>